<gene>
    <name evidence="1" type="ORF">AVEN_131145_1</name>
</gene>
<sequence length="101" mass="11258">MYPATLGHTEVQTLESMACIVRPRTSKLIGAGTTTGSFPGMEVSYWELSQSILNWKSHSIEFSLFEARPTTKRWHGFHIISRLYSSASGQVLILLKSTALL</sequence>
<protein>
    <submittedName>
        <fullName evidence="1">Uncharacterized protein</fullName>
    </submittedName>
</protein>
<dbReference type="EMBL" id="BGPR01001844">
    <property type="protein sequence ID" value="GBM62973.1"/>
    <property type="molecule type" value="Genomic_DNA"/>
</dbReference>
<accession>A0A4Y2HCF2</accession>
<dbReference type="Proteomes" id="UP000499080">
    <property type="component" value="Unassembled WGS sequence"/>
</dbReference>
<name>A0A4Y2HCF2_ARAVE</name>
<dbReference type="AlphaFoldDB" id="A0A4Y2HCF2"/>
<evidence type="ECO:0000313" key="2">
    <source>
        <dbReference type="Proteomes" id="UP000499080"/>
    </source>
</evidence>
<proteinExistence type="predicted"/>
<evidence type="ECO:0000313" key="1">
    <source>
        <dbReference type="EMBL" id="GBM62973.1"/>
    </source>
</evidence>
<comment type="caution">
    <text evidence="1">The sequence shown here is derived from an EMBL/GenBank/DDBJ whole genome shotgun (WGS) entry which is preliminary data.</text>
</comment>
<keyword evidence="2" id="KW-1185">Reference proteome</keyword>
<reference evidence="1 2" key="1">
    <citation type="journal article" date="2019" name="Sci. Rep.">
        <title>Orb-weaving spider Araneus ventricosus genome elucidates the spidroin gene catalogue.</title>
        <authorList>
            <person name="Kono N."/>
            <person name="Nakamura H."/>
            <person name="Ohtoshi R."/>
            <person name="Moran D.A.P."/>
            <person name="Shinohara A."/>
            <person name="Yoshida Y."/>
            <person name="Fujiwara M."/>
            <person name="Mori M."/>
            <person name="Tomita M."/>
            <person name="Arakawa K."/>
        </authorList>
    </citation>
    <scope>NUCLEOTIDE SEQUENCE [LARGE SCALE GENOMIC DNA]</scope>
</reference>
<organism evidence="1 2">
    <name type="scientific">Araneus ventricosus</name>
    <name type="common">Orbweaver spider</name>
    <name type="synonym">Epeira ventricosa</name>
    <dbReference type="NCBI Taxonomy" id="182803"/>
    <lineage>
        <taxon>Eukaryota</taxon>
        <taxon>Metazoa</taxon>
        <taxon>Ecdysozoa</taxon>
        <taxon>Arthropoda</taxon>
        <taxon>Chelicerata</taxon>
        <taxon>Arachnida</taxon>
        <taxon>Araneae</taxon>
        <taxon>Araneomorphae</taxon>
        <taxon>Entelegynae</taxon>
        <taxon>Araneoidea</taxon>
        <taxon>Araneidae</taxon>
        <taxon>Araneus</taxon>
    </lineage>
</organism>